<evidence type="ECO:0000256" key="2">
    <source>
        <dbReference type="ARBA" id="ARBA00009810"/>
    </source>
</evidence>
<feature type="domain" description="TonB-dependent receptor-like beta-barrel" evidence="17">
    <location>
        <begin position="282"/>
        <end position="757"/>
    </location>
</feature>
<comment type="caution">
    <text evidence="19">The sequence shown here is derived from an EMBL/GenBank/DDBJ whole genome shotgun (WGS) entry which is preliminary data.</text>
</comment>
<keyword evidence="4 14" id="KW-1134">Transmembrane beta strand</keyword>
<dbReference type="InterPro" id="IPR000531">
    <property type="entry name" value="Beta-barrel_TonB"/>
</dbReference>
<dbReference type="PANTHER" id="PTHR32552">
    <property type="entry name" value="FERRICHROME IRON RECEPTOR-RELATED"/>
    <property type="match status" value="1"/>
</dbReference>
<evidence type="ECO:0000313" key="20">
    <source>
        <dbReference type="Proteomes" id="UP001500279"/>
    </source>
</evidence>
<dbReference type="NCBIfam" id="NF007349">
    <property type="entry name" value="PRK09840.1"/>
    <property type="match status" value="1"/>
</dbReference>
<dbReference type="EMBL" id="BAAAEW010000037">
    <property type="protein sequence ID" value="GAA0763510.1"/>
    <property type="molecule type" value="Genomic_DNA"/>
</dbReference>
<evidence type="ECO:0000256" key="1">
    <source>
        <dbReference type="ARBA" id="ARBA00004571"/>
    </source>
</evidence>
<feature type="domain" description="TonB-dependent receptor plug" evidence="18">
    <location>
        <begin position="69"/>
        <end position="168"/>
    </location>
</feature>
<dbReference type="InterPro" id="IPR010105">
    <property type="entry name" value="TonB_sidphr_rcpt"/>
</dbReference>
<comment type="subcellular location">
    <subcellularLocation>
        <location evidence="1 14">Cell outer membrane</location>
        <topology evidence="1 14">Multi-pass membrane protein</topology>
    </subcellularLocation>
</comment>
<evidence type="ECO:0000256" key="6">
    <source>
        <dbReference type="ARBA" id="ARBA00022692"/>
    </source>
</evidence>
<dbReference type="Pfam" id="PF07715">
    <property type="entry name" value="Plug"/>
    <property type="match status" value="1"/>
</dbReference>
<evidence type="ECO:0000256" key="8">
    <source>
        <dbReference type="ARBA" id="ARBA00023004"/>
    </source>
</evidence>
<keyword evidence="7 16" id="KW-0732">Signal</keyword>
<keyword evidence="6 14" id="KW-0812">Transmembrane</keyword>
<dbReference type="Pfam" id="PF00593">
    <property type="entry name" value="TonB_dep_Rec_b-barrel"/>
    <property type="match status" value="1"/>
</dbReference>
<evidence type="ECO:0000256" key="11">
    <source>
        <dbReference type="ARBA" id="ARBA00023136"/>
    </source>
</evidence>
<evidence type="ECO:0000313" key="19">
    <source>
        <dbReference type="EMBL" id="GAA0763510.1"/>
    </source>
</evidence>
<dbReference type="Gene3D" id="2.170.130.10">
    <property type="entry name" value="TonB-dependent receptor, plug domain"/>
    <property type="match status" value="1"/>
</dbReference>
<keyword evidence="10 15" id="KW-0798">TonB box</keyword>
<gene>
    <name evidence="19" type="ORF">GCM10009107_48910</name>
</gene>
<keyword evidence="11 14" id="KW-0472">Membrane</keyword>
<dbReference type="PANTHER" id="PTHR32552:SF89">
    <property type="entry name" value="CATECHOLATE SIDEROPHORE RECEPTOR FIU"/>
    <property type="match status" value="1"/>
</dbReference>
<keyword evidence="3 14" id="KW-0813">Transport</keyword>
<dbReference type="Proteomes" id="UP001500279">
    <property type="component" value="Unassembled WGS sequence"/>
</dbReference>
<evidence type="ECO:0000256" key="12">
    <source>
        <dbReference type="ARBA" id="ARBA00023170"/>
    </source>
</evidence>
<dbReference type="RefSeq" id="WP_141287944.1">
    <property type="nucleotide sequence ID" value="NZ_BAAAEW010000037.1"/>
</dbReference>
<evidence type="ECO:0000259" key="18">
    <source>
        <dbReference type="Pfam" id="PF07715"/>
    </source>
</evidence>
<accession>A0ABN1KDT4</accession>
<evidence type="ECO:0000256" key="13">
    <source>
        <dbReference type="ARBA" id="ARBA00023237"/>
    </source>
</evidence>
<evidence type="ECO:0000256" key="7">
    <source>
        <dbReference type="ARBA" id="ARBA00022729"/>
    </source>
</evidence>
<keyword evidence="5" id="KW-0410">Iron transport</keyword>
<keyword evidence="8" id="KW-0408">Iron</keyword>
<dbReference type="NCBIfam" id="TIGR01783">
    <property type="entry name" value="TonB-siderophor"/>
    <property type="match status" value="1"/>
</dbReference>
<keyword evidence="20" id="KW-1185">Reference proteome</keyword>
<evidence type="ECO:0000256" key="5">
    <source>
        <dbReference type="ARBA" id="ARBA00022496"/>
    </source>
</evidence>
<organism evidence="19 20">
    <name type="scientific">Ideonella azotifigens</name>
    <dbReference type="NCBI Taxonomy" id="513160"/>
    <lineage>
        <taxon>Bacteria</taxon>
        <taxon>Pseudomonadati</taxon>
        <taxon>Pseudomonadota</taxon>
        <taxon>Betaproteobacteria</taxon>
        <taxon>Burkholderiales</taxon>
        <taxon>Sphaerotilaceae</taxon>
        <taxon>Ideonella</taxon>
    </lineage>
</organism>
<evidence type="ECO:0000256" key="14">
    <source>
        <dbReference type="PROSITE-ProRule" id="PRU01360"/>
    </source>
</evidence>
<feature type="signal peptide" evidence="16">
    <location>
        <begin position="1"/>
        <end position="28"/>
    </location>
</feature>
<dbReference type="InterPro" id="IPR037066">
    <property type="entry name" value="Plug_dom_sf"/>
</dbReference>
<dbReference type="SUPFAM" id="SSF56935">
    <property type="entry name" value="Porins"/>
    <property type="match status" value="1"/>
</dbReference>
<dbReference type="CDD" id="cd01347">
    <property type="entry name" value="ligand_gated_channel"/>
    <property type="match status" value="1"/>
</dbReference>
<keyword evidence="12 19" id="KW-0675">Receptor</keyword>
<evidence type="ECO:0000256" key="3">
    <source>
        <dbReference type="ARBA" id="ARBA00022448"/>
    </source>
</evidence>
<keyword evidence="9" id="KW-0406">Ion transport</keyword>
<evidence type="ECO:0000256" key="9">
    <source>
        <dbReference type="ARBA" id="ARBA00023065"/>
    </source>
</evidence>
<comment type="similarity">
    <text evidence="2 14 15">Belongs to the TonB-dependent receptor family.</text>
</comment>
<evidence type="ECO:0000256" key="10">
    <source>
        <dbReference type="ARBA" id="ARBA00023077"/>
    </source>
</evidence>
<proteinExistence type="inferred from homology"/>
<dbReference type="InterPro" id="IPR012910">
    <property type="entry name" value="Plug_dom"/>
</dbReference>
<reference evidence="19 20" key="1">
    <citation type="journal article" date="2019" name="Int. J. Syst. Evol. Microbiol.">
        <title>The Global Catalogue of Microorganisms (GCM) 10K type strain sequencing project: providing services to taxonomists for standard genome sequencing and annotation.</title>
        <authorList>
            <consortium name="The Broad Institute Genomics Platform"/>
            <consortium name="The Broad Institute Genome Sequencing Center for Infectious Disease"/>
            <person name="Wu L."/>
            <person name="Ma J."/>
        </authorList>
    </citation>
    <scope>NUCLEOTIDE SEQUENCE [LARGE SCALE GENOMIC DNA]</scope>
    <source>
        <strain evidence="19 20">JCM 15503</strain>
    </source>
</reference>
<keyword evidence="13 14" id="KW-0998">Cell outer membrane</keyword>
<evidence type="ECO:0000259" key="17">
    <source>
        <dbReference type="Pfam" id="PF00593"/>
    </source>
</evidence>
<evidence type="ECO:0000256" key="4">
    <source>
        <dbReference type="ARBA" id="ARBA00022452"/>
    </source>
</evidence>
<evidence type="ECO:0000256" key="16">
    <source>
        <dbReference type="SAM" id="SignalP"/>
    </source>
</evidence>
<dbReference type="Gene3D" id="2.40.170.20">
    <property type="entry name" value="TonB-dependent receptor, beta-barrel domain"/>
    <property type="match status" value="1"/>
</dbReference>
<feature type="chain" id="PRO_5045194930" evidence="16">
    <location>
        <begin position="29"/>
        <end position="789"/>
    </location>
</feature>
<evidence type="ECO:0000256" key="15">
    <source>
        <dbReference type="RuleBase" id="RU003357"/>
    </source>
</evidence>
<dbReference type="InterPro" id="IPR036942">
    <property type="entry name" value="Beta-barrel_TonB_sf"/>
</dbReference>
<sequence>MSQYIRSRRHAGANAVALLSAVPMAVLAQTAPTTPQPTDGALPTVSVKAQREVPFKADTSASSKITQPLIDTPKTITVIKKETLQEQGATTLMEALRNTPGITMQLGENGNTSAGDAFQLRGFSAQNSTFVDGIRDLGAVTRDTFNLEQVEIVKGPAGADIGRGASGGYINLISKLPSLDDSRQGSLTLGTASKKRATADLNQAIGDSTAIRLNLMAQKSGVDGRDEVENKGYGVAPSIAFGLNTPTRVFLYSQHMRQDNTPDGGIPTIGMDGYYRAVTASGTSATTAEQAAAITAGERVRPENYYGSKDDYEKVKADMVTTRFEHDLTPTTTLRSAFRFGRTHMDRVLTGISSTINGSDIGSPIKDPSEWTVGRSRQRTDQTNEIIANQTSVTTSFVTGGLKHDLSGGLELTHERQQTLGTGTTAQTIKGVNYTAIAIPAANLYDPNTNDVLGIPYLTGADTEGTTLTAAVYAFDTLTLNEQWKLNAGLRFERYRITTKAGTIVTSANLSSHPGYAVGGIDVQELRDADNLLSWNLGAVYKPTADGTVYAAYSNSLTPPGSANFSLSATVTNAANSAMDPQETNNIELGTKWDLLDKRLNVSAALYRSENSKQVTQDTVDPTIYRQEGKTRITGLELSAVGQITNFWQITAGIAKMKTEQLSQTSVSSTDSSVTTTTGVRWSPDLTATLWTSYTLNAFTLGGGVRYVSDQKRVISKNSLSTTPDNVPEIPSYTVVDLMAAWKVSKNVNLQLNIGNLFDKEYISTLNNSGARMRLGAPRNASLTASVQF</sequence>
<dbReference type="PROSITE" id="PS52016">
    <property type="entry name" value="TONB_DEPENDENT_REC_3"/>
    <property type="match status" value="1"/>
</dbReference>
<dbReference type="InterPro" id="IPR039426">
    <property type="entry name" value="TonB-dep_rcpt-like"/>
</dbReference>
<name>A0ABN1KDT4_9BURK</name>
<protein>
    <submittedName>
        <fullName evidence="19">Catecholate siderophore receptor Fiu</fullName>
    </submittedName>
</protein>